<keyword evidence="1" id="KW-1133">Transmembrane helix</keyword>
<dbReference type="Proteomes" id="UP001177023">
    <property type="component" value="Unassembled WGS sequence"/>
</dbReference>
<keyword evidence="1" id="KW-0472">Membrane</keyword>
<evidence type="ECO:0000313" key="4">
    <source>
        <dbReference type="Proteomes" id="UP001177023"/>
    </source>
</evidence>
<organism evidence="3 4">
    <name type="scientific">Mesorhabditis spiculigera</name>
    <dbReference type="NCBI Taxonomy" id="96644"/>
    <lineage>
        <taxon>Eukaryota</taxon>
        <taxon>Metazoa</taxon>
        <taxon>Ecdysozoa</taxon>
        <taxon>Nematoda</taxon>
        <taxon>Chromadorea</taxon>
        <taxon>Rhabditida</taxon>
        <taxon>Rhabditina</taxon>
        <taxon>Rhabditomorpha</taxon>
        <taxon>Rhabditoidea</taxon>
        <taxon>Rhabditidae</taxon>
        <taxon>Mesorhabditinae</taxon>
        <taxon>Mesorhabditis</taxon>
    </lineage>
</organism>
<feature type="transmembrane region" description="Helical" evidence="1">
    <location>
        <begin position="148"/>
        <end position="171"/>
    </location>
</feature>
<dbReference type="InterPro" id="IPR027266">
    <property type="entry name" value="TrmE/GcvT-like"/>
</dbReference>
<dbReference type="Pfam" id="PF08669">
    <property type="entry name" value="GCV_T_C"/>
    <property type="match status" value="1"/>
</dbReference>
<dbReference type="Gene3D" id="3.30.1360.120">
    <property type="entry name" value="Probable tRNA modification gtpase trme, domain 1"/>
    <property type="match status" value="1"/>
</dbReference>
<evidence type="ECO:0000259" key="2">
    <source>
        <dbReference type="Pfam" id="PF08669"/>
    </source>
</evidence>
<reference evidence="3" key="1">
    <citation type="submission" date="2023-06" db="EMBL/GenBank/DDBJ databases">
        <authorList>
            <person name="Delattre M."/>
        </authorList>
    </citation>
    <scope>NUCLEOTIDE SEQUENCE</scope>
    <source>
        <strain evidence="3">AF72</strain>
    </source>
</reference>
<protein>
    <recommendedName>
        <fullName evidence="2">Aminomethyltransferase C-terminal domain-containing protein</fullName>
    </recommendedName>
</protein>
<dbReference type="AlphaFoldDB" id="A0AA36CAJ5"/>
<dbReference type="InterPro" id="IPR052012">
    <property type="entry name" value="GTase_92"/>
</dbReference>
<evidence type="ECO:0000313" key="3">
    <source>
        <dbReference type="EMBL" id="CAJ0565452.1"/>
    </source>
</evidence>
<dbReference type="PANTHER" id="PTHR21645">
    <property type="entry name" value="GLYCOSYLTRANSFERASE FAMILY 92 PROTEIN"/>
    <property type="match status" value="1"/>
</dbReference>
<comment type="caution">
    <text evidence="3">The sequence shown here is derived from an EMBL/GenBank/DDBJ whole genome shotgun (WGS) entry which is preliminary data.</text>
</comment>
<proteinExistence type="predicted"/>
<dbReference type="InterPro" id="IPR013977">
    <property type="entry name" value="GcvT_C"/>
</dbReference>
<name>A0AA36CAJ5_9BILA</name>
<sequence length="316" mass="35840">MLGYVNNMILKDFIGRAALVEQRERGVNKRFVQLLVDRHDMETDPWPQGGETLFRDGKPVGYTTSAAYGFTLGCQVCIAVVENKEFGVTPEYVLKGRYELDIAGKKFPVRLNLHSPNLPMEDEELMANLPAWQLRLRIFVGGRRLSRVAAWSAVFTGCLFIFSALTALSVFDRQHNHIVYHYVQRQDDVALLSTTMYNRSKSFANNTIVMLFVAHQVFHYKHSAFRAISTNSSGSTQTTLRVMPVIGQMPFYCKWVPFIAIGQVAESATSVRLLWGGTEVELPTRLPYAEKHPVVSCFSPLFLNERWQLLLLTAQV</sequence>
<evidence type="ECO:0000256" key="1">
    <source>
        <dbReference type="SAM" id="Phobius"/>
    </source>
</evidence>
<dbReference type="PANTHER" id="PTHR21645:SF2">
    <property type="entry name" value="GLYCOSYLTRANSFERASE FAMILY 92 PROTEIN F59C6.8"/>
    <property type="match status" value="1"/>
</dbReference>
<accession>A0AA36CAJ5</accession>
<dbReference type="EMBL" id="CATQJA010001040">
    <property type="protein sequence ID" value="CAJ0565452.1"/>
    <property type="molecule type" value="Genomic_DNA"/>
</dbReference>
<keyword evidence="4" id="KW-1185">Reference proteome</keyword>
<keyword evidence="1" id="KW-0812">Transmembrane</keyword>
<dbReference type="SUPFAM" id="SSF101790">
    <property type="entry name" value="Aminomethyltransferase beta-barrel domain"/>
    <property type="match status" value="1"/>
</dbReference>
<gene>
    <name evidence="3" type="ORF">MSPICULIGERA_LOCUS4093</name>
</gene>
<feature type="domain" description="Aminomethyltransferase C-terminal" evidence="2">
    <location>
        <begin position="29"/>
        <end position="111"/>
    </location>
</feature>
<feature type="non-terminal residue" evidence="3">
    <location>
        <position position="316"/>
    </location>
</feature>
<dbReference type="InterPro" id="IPR029043">
    <property type="entry name" value="GcvT/YgfZ_C"/>
</dbReference>